<evidence type="ECO:0000313" key="3">
    <source>
        <dbReference type="Proteomes" id="UP000195152"/>
    </source>
</evidence>
<accession>A0A242W9V7</accession>
<organism evidence="2 3">
    <name type="scientific">Bacillus thuringiensis serovar mexicanensis</name>
    <dbReference type="NCBI Taxonomy" id="180868"/>
    <lineage>
        <taxon>Bacteria</taxon>
        <taxon>Bacillati</taxon>
        <taxon>Bacillota</taxon>
        <taxon>Bacilli</taxon>
        <taxon>Bacillales</taxon>
        <taxon>Bacillaceae</taxon>
        <taxon>Bacillus</taxon>
        <taxon>Bacillus cereus group</taxon>
    </lineage>
</organism>
<evidence type="ECO:0000313" key="2">
    <source>
        <dbReference type="EMBL" id="OTW50746.1"/>
    </source>
</evidence>
<dbReference type="EMBL" id="NFCF01000063">
    <property type="protein sequence ID" value="OTW50746.1"/>
    <property type="molecule type" value="Genomic_DNA"/>
</dbReference>
<dbReference type="RefSeq" id="WP_003290250.1">
    <property type="nucleotide sequence ID" value="NZ_NFCF01000063.1"/>
</dbReference>
<proteinExistence type="predicted"/>
<protein>
    <submittedName>
        <fullName evidence="2">Uncharacterized protein</fullName>
    </submittedName>
</protein>
<sequence length="216" mass="24879">MNKEVSKEKKTIVFILLGFLLIFFIGVQSRNYMYGEKSSFATSSPLHVMEQKKKLENQIKRTEKYYNSINYVINKLKLDDIGEIEGLTDKEGISQEEFLAEFFASTLLENDEIFLAHIDPNSLINDKDFDLSNENIKKIKNLISRKSTIKDVYLQSKTIKDNSNFEVVVLIAYQNKDNLKLKLRISKLSSNHHNGDNGLFMVNTSLSDINKQLQGK</sequence>
<evidence type="ECO:0000256" key="1">
    <source>
        <dbReference type="SAM" id="Phobius"/>
    </source>
</evidence>
<reference evidence="2 3" key="1">
    <citation type="submission" date="2016-10" db="EMBL/GenBank/DDBJ databases">
        <title>Comparative genomics of Bacillus thuringiensis reveals a path to pathogens against multiple invertebrate hosts.</title>
        <authorList>
            <person name="Zheng J."/>
            <person name="Gao Q."/>
            <person name="Liu H."/>
            <person name="Peng D."/>
            <person name="Ruan L."/>
            <person name="Sun M."/>
        </authorList>
    </citation>
    <scope>NUCLEOTIDE SEQUENCE [LARGE SCALE GENOMIC DNA]</scope>
    <source>
        <strain evidence="2">BGSC 4AC1</strain>
    </source>
</reference>
<keyword evidence="1" id="KW-0812">Transmembrane</keyword>
<keyword evidence="1" id="KW-0472">Membrane</keyword>
<dbReference type="AlphaFoldDB" id="A0A242W9V7"/>
<feature type="transmembrane region" description="Helical" evidence="1">
    <location>
        <begin position="12"/>
        <end position="29"/>
    </location>
</feature>
<keyword evidence="1" id="KW-1133">Transmembrane helix</keyword>
<gene>
    <name evidence="2" type="ORF">BK699_09335</name>
</gene>
<name>A0A242W9V7_BACTU</name>
<comment type="caution">
    <text evidence="2">The sequence shown here is derived from an EMBL/GenBank/DDBJ whole genome shotgun (WGS) entry which is preliminary data.</text>
</comment>
<dbReference type="Proteomes" id="UP000195152">
    <property type="component" value="Unassembled WGS sequence"/>
</dbReference>